<dbReference type="PANTHER" id="PTHR30086:SF17">
    <property type="entry name" value="LYSE FAMILY TRANSLOCATOR"/>
    <property type="match status" value="1"/>
</dbReference>
<keyword evidence="2" id="KW-1003">Cell membrane</keyword>
<keyword evidence="3 6" id="KW-0812">Transmembrane</keyword>
<keyword evidence="4 6" id="KW-1133">Transmembrane helix</keyword>
<dbReference type="Proteomes" id="UP000274391">
    <property type="component" value="Unassembled WGS sequence"/>
</dbReference>
<evidence type="ECO:0000313" key="7">
    <source>
        <dbReference type="EMBL" id="RRJ86202.1"/>
    </source>
</evidence>
<sequence length="207" mass="20930">MEQFVAVASAHFLALLIPGADFVLIARTALASGRRLAVAVACGVAFANAVIIAIAFSGLALLANDTLLAIIQVLGGGFLLVVGVAFLRSGAAVDLESGVAAARGGAPRHFALGVASGLLNPKNVLFYVSLGALLPAASALVLTGYGAWMFTVVLVWDIIVAVALGSPQALARFSRILPLLSRLSGAVLVVIGGFMAIEAIIRLVSGA</sequence>
<feature type="transmembrane region" description="Helical" evidence="6">
    <location>
        <begin position="183"/>
        <end position="204"/>
    </location>
</feature>
<dbReference type="EMBL" id="RQVS01000011">
    <property type="protein sequence ID" value="RRJ86202.1"/>
    <property type="molecule type" value="Genomic_DNA"/>
</dbReference>
<dbReference type="OrthoDB" id="581870at2"/>
<comment type="subcellular location">
    <subcellularLocation>
        <location evidence="1">Cell membrane</location>
        <topology evidence="1">Multi-pass membrane protein</topology>
    </subcellularLocation>
</comment>
<feature type="transmembrane region" description="Helical" evidence="6">
    <location>
        <begin position="67"/>
        <end position="87"/>
    </location>
</feature>
<evidence type="ECO:0000256" key="1">
    <source>
        <dbReference type="ARBA" id="ARBA00004651"/>
    </source>
</evidence>
<protein>
    <submittedName>
        <fullName evidence="7">LysE family translocator</fullName>
    </submittedName>
</protein>
<evidence type="ECO:0000256" key="2">
    <source>
        <dbReference type="ARBA" id="ARBA00022475"/>
    </source>
</evidence>
<dbReference type="AlphaFoldDB" id="A0A3P3VTP9"/>
<keyword evidence="8" id="KW-1185">Reference proteome</keyword>
<evidence type="ECO:0000313" key="8">
    <source>
        <dbReference type="Proteomes" id="UP000274391"/>
    </source>
</evidence>
<accession>A0A3P3VTP9</accession>
<evidence type="ECO:0000256" key="6">
    <source>
        <dbReference type="SAM" id="Phobius"/>
    </source>
</evidence>
<evidence type="ECO:0000256" key="3">
    <source>
        <dbReference type="ARBA" id="ARBA00022692"/>
    </source>
</evidence>
<gene>
    <name evidence="7" type="ORF">EG850_09860</name>
</gene>
<dbReference type="Pfam" id="PF01810">
    <property type="entry name" value="LysE"/>
    <property type="match status" value="1"/>
</dbReference>
<dbReference type="PANTHER" id="PTHR30086">
    <property type="entry name" value="ARGININE EXPORTER PROTEIN ARGO"/>
    <property type="match status" value="1"/>
</dbReference>
<keyword evidence="5 6" id="KW-0472">Membrane</keyword>
<name>A0A3P3VTP9_9MICO</name>
<reference evidence="7 8" key="1">
    <citation type="submission" date="2018-11" db="EMBL/GenBank/DDBJ databases">
        <title>YIM 102482-1 draft genome.</title>
        <authorList>
            <person name="Li G."/>
            <person name="Jiang Y."/>
        </authorList>
    </citation>
    <scope>NUCLEOTIDE SEQUENCE [LARGE SCALE GENOMIC DNA]</scope>
    <source>
        <strain evidence="7 8">YIM 102482-1</strain>
    </source>
</reference>
<proteinExistence type="predicted"/>
<evidence type="ECO:0000256" key="4">
    <source>
        <dbReference type="ARBA" id="ARBA00022989"/>
    </source>
</evidence>
<dbReference type="InterPro" id="IPR001123">
    <property type="entry name" value="LeuE-type"/>
</dbReference>
<feature type="transmembrane region" description="Helical" evidence="6">
    <location>
        <begin position="36"/>
        <end position="61"/>
    </location>
</feature>
<comment type="caution">
    <text evidence="7">The sequence shown here is derived from an EMBL/GenBank/DDBJ whole genome shotgun (WGS) entry which is preliminary data.</text>
</comment>
<dbReference type="GO" id="GO:0005886">
    <property type="term" value="C:plasma membrane"/>
    <property type="evidence" value="ECO:0007669"/>
    <property type="project" value="UniProtKB-SubCell"/>
</dbReference>
<dbReference type="RefSeq" id="WP_124973005.1">
    <property type="nucleotide sequence ID" value="NZ_RQVS01000011.1"/>
</dbReference>
<feature type="transmembrane region" description="Helical" evidence="6">
    <location>
        <begin position="148"/>
        <end position="171"/>
    </location>
</feature>
<organism evidence="7 8">
    <name type="scientific">Gulosibacter macacae</name>
    <dbReference type="NCBI Taxonomy" id="2488791"/>
    <lineage>
        <taxon>Bacteria</taxon>
        <taxon>Bacillati</taxon>
        <taxon>Actinomycetota</taxon>
        <taxon>Actinomycetes</taxon>
        <taxon>Micrococcales</taxon>
        <taxon>Microbacteriaceae</taxon>
        <taxon>Gulosibacter</taxon>
    </lineage>
</organism>
<evidence type="ECO:0000256" key="5">
    <source>
        <dbReference type="ARBA" id="ARBA00023136"/>
    </source>
</evidence>
<feature type="transmembrane region" description="Helical" evidence="6">
    <location>
        <begin position="6"/>
        <end position="24"/>
    </location>
</feature>
<dbReference type="GO" id="GO:0015171">
    <property type="term" value="F:amino acid transmembrane transporter activity"/>
    <property type="evidence" value="ECO:0007669"/>
    <property type="project" value="TreeGrafter"/>
</dbReference>